<feature type="compositionally biased region" description="Polar residues" evidence="2">
    <location>
        <begin position="948"/>
        <end position="957"/>
    </location>
</feature>
<feature type="compositionally biased region" description="Low complexity" evidence="2">
    <location>
        <begin position="657"/>
        <end position="667"/>
    </location>
</feature>
<dbReference type="eggNOG" id="ENOG502SEET">
    <property type="taxonomic scope" value="Eukaryota"/>
</dbReference>
<feature type="compositionally biased region" description="Polar residues" evidence="2">
    <location>
        <begin position="805"/>
        <end position="817"/>
    </location>
</feature>
<feature type="region of interest" description="Disordered" evidence="2">
    <location>
        <begin position="556"/>
        <end position="588"/>
    </location>
</feature>
<feature type="compositionally biased region" description="Basic and acidic residues" evidence="2">
    <location>
        <begin position="928"/>
        <end position="945"/>
    </location>
</feature>
<feature type="compositionally biased region" description="Basic residues" evidence="2">
    <location>
        <begin position="1046"/>
        <end position="1055"/>
    </location>
</feature>
<dbReference type="AlphaFoldDB" id="C5MDV3"/>
<sequence>MWSRRNTKSTRGTAYTGVNRSSATSANQQPNSGALAAALTIGNAMKQQNSSAVNKQQQSNIPRSISFQYKSTPSSSSSKTKSKTTYHQQPQPPHHQQQQSHSNSLSSTGSLLKRGSRSSIQTNHQQQLHAPRTFSTSSRGSSNSSRHNSPLTSSDSVPHQHHTQVYDIDDSFNDSYLDEITEETTQTYLRNKANMKDLQLPKQTRTQTATYKTPSKTVKSPVVSPVSAHSQHSINAPVKMVKKYVPSPTGIKIIEVPETQFQKEVARSNSMRSSSLMSRSGSMRNMSLNKRNNIPRSSSLSGVSRQLNQKSPQPKTKPTTRSASTPLKSMNEDVALEESLGHSDELHEQELKYLALEKEIEEEKKLAAQIELKKQEYERLKKARLENEQKLKDLEDEVDHNNSITTESTVIHHPVSEECHGIVEEQEESEEDVPITRVPPAVDELEKKHIQAVQVTDALDDEVSSNYSEAEQQLPKSEHSPSDVVEDYTTEKVPIVESAEQTVDNDVSPESANNDSIIVAVPVHEEQEHKHEPIPKPILSTFDEDTTAEDLTLQEDEAPQEQQHLDTLSPAPDGYTSVSDDERDLNTLDPGLASEIGVINQYHNLNSSELLHNESVSFEDAHVDDDGIEEIEDSDSEDEEQGKSNLAKELRPKFETTPEIIEPTEVVPESKEEEEISKPESEDTLLPPIASNASSSKSSVSSVESAPKRPIKSAMKSTSSFSTPAQGSQQPPINSALAKSNAAQQAYLSLTTAENTRLNSKLSNPNITPNPDFALSGNGPANGAYPQFASPQYIANNNNNNNNNAPNRRLSQQTLRKPQQGQRGGLQGSQRPFSTQQLPTSMSSRSLRPNSYVQPIQPHPALQPGYQSPSKMKAAALYAKAQARPVSQFKPVANRSSSYSKDEHIQHQNQKLQQPHLQVQPPPANGTLRDHDVPPRSPNRAEPKRTTLRSASTPVPSQHQQQQQQQQQQRVYQESTTTNGATNGSTQNSAPFKSRLNDSDDDLTGGFGAGVSRSNFKSRFNDSDEDISSVPVTSLRAQQEAASPKKEKKFKKLRKLFGGSKD</sequence>
<feature type="compositionally biased region" description="Polar residues" evidence="2">
    <location>
        <begin position="290"/>
        <end position="328"/>
    </location>
</feature>
<feature type="compositionally biased region" description="Low complexity" evidence="2">
    <location>
        <begin position="70"/>
        <end position="112"/>
    </location>
</feature>
<feature type="compositionally biased region" description="Polar residues" evidence="2">
    <location>
        <begin position="117"/>
        <end position="128"/>
    </location>
</feature>
<feature type="region of interest" description="Disordered" evidence="2">
    <location>
        <begin position="759"/>
        <end position="868"/>
    </location>
</feature>
<feature type="region of interest" description="Disordered" evidence="2">
    <location>
        <begin position="624"/>
        <end position="742"/>
    </location>
</feature>
<feature type="region of interest" description="Disordered" evidence="2">
    <location>
        <begin position="459"/>
        <end position="484"/>
    </location>
</feature>
<feature type="compositionally biased region" description="Low complexity" evidence="2">
    <location>
        <begin position="958"/>
        <end position="989"/>
    </location>
</feature>
<dbReference type="Proteomes" id="UP000002037">
    <property type="component" value="Unassembled WGS sequence"/>
</dbReference>
<evidence type="ECO:0000256" key="2">
    <source>
        <dbReference type="SAM" id="MobiDB-lite"/>
    </source>
</evidence>
<feature type="compositionally biased region" description="Polar residues" evidence="2">
    <location>
        <begin position="832"/>
        <end position="854"/>
    </location>
</feature>
<feature type="region of interest" description="Disordered" evidence="2">
    <location>
        <begin position="888"/>
        <end position="1062"/>
    </location>
</feature>
<evidence type="ECO:0000256" key="1">
    <source>
        <dbReference type="SAM" id="Coils"/>
    </source>
</evidence>
<feature type="compositionally biased region" description="Low complexity" evidence="2">
    <location>
        <begin position="135"/>
        <end position="154"/>
    </location>
</feature>
<feature type="region of interest" description="Disordered" evidence="2">
    <location>
        <begin position="1"/>
        <end position="32"/>
    </location>
</feature>
<evidence type="ECO:0000313" key="3">
    <source>
        <dbReference type="EMBL" id="EER32184.1"/>
    </source>
</evidence>
<dbReference type="VEuPathDB" id="FungiDB:CTRG_03855"/>
<dbReference type="HOGENOM" id="CLU_328171_0_0_1"/>
<dbReference type="STRING" id="294747.C5MDV3"/>
<feature type="region of interest" description="Disordered" evidence="2">
    <location>
        <begin position="200"/>
        <end position="230"/>
    </location>
</feature>
<accession>C5MDV3</accession>
<feature type="compositionally biased region" description="Polar residues" evidence="2">
    <location>
        <begin position="759"/>
        <end position="769"/>
    </location>
</feature>
<feature type="compositionally biased region" description="Polar residues" evidence="2">
    <location>
        <begin position="715"/>
        <end position="742"/>
    </location>
</feature>
<dbReference type="RefSeq" id="XP_002549558.1">
    <property type="nucleotide sequence ID" value="XM_002549512.1"/>
</dbReference>
<feature type="compositionally biased region" description="Low complexity" evidence="2">
    <location>
        <begin position="267"/>
        <end position="289"/>
    </location>
</feature>
<proteinExistence type="predicted"/>
<organism evidence="3 4">
    <name type="scientific">Candida tropicalis (strain ATCC MYA-3404 / T1)</name>
    <name type="common">Yeast</name>
    <dbReference type="NCBI Taxonomy" id="294747"/>
    <lineage>
        <taxon>Eukaryota</taxon>
        <taxon>Fungi</taxon>
        <taxon>Dikarya</taxon>
        <taxon>Ascomycota</taxon>
        <taxon>Saccharomycotina</taxon>
        <taxon>Pichiomycetes</taxon>
        <taxon>Debaryomycetaceae</taxon>
        <taxon>Candida/Lodderomyces clade</taxon>
        <taxon>Candida</taxon>
    </lineage>
</organism>
<dbReference type="EMBL" id="GG692399">
    <property type="protein sequence ID" value="EER32184.1"/>
    <property type="molecule type" value="Genomic_DNA"/>
</dbReference>
<keyword evidence="4" id="KW-1185">Reference proteome</keyword>
<feature type="compositionally biased region" description="Polar residues" evidence="2">
    <location>
        <begin position="45"/>
        <end position="69"/>
    </location>
</feature>
<dbReference type="GeneID" id="8297910"/>
<protein>
    <submittedName>
        <fullName evidence="3">Uncharacterized protein</fullName>
    </submittedName>
</protein>
<feature type="compositionally biased region" description="Polar residues" evidence="2">
    <location>
        <begin position="9"/>
        <end position="32"/>
    </location>
</feature>
<gene>
    <name evidence="3" type="ORF">CTRG_03855</name>
</gene>
<feature type="compositionally biased region" description="Basic and acidic residues" evidence="2">
    <location>
        <begin position="646"/>
        <end position="656"/>
    </location>
</feature>
<dbReference type="OrthoDB" id="4085524at2759"/>
<feature type="compositionally biased region" description="Low complexity" evidence="2">
    <location>
        <begin position="212"/>
        <end position="227"/>
    </location>
</feature>
<feature type="compositionally biased region" description="Polar residues" evidence="2">
    <location>
        <begin position="201"/>
        <end position="211"/>
    </location>
</feature>
<evidence type="ECO:0000313" key="4">
    <source>
        <dbReference type="Proteomes" id="UP000002037"/>
    </source>
</evidence>
<keyword evidence="1" id="KW-0175">Coiled coil</keyword>
<dbReference type="KEGG" id="ctp:CTRG_03855"/>
<feature type="region of interest" description="Disordered" evidence="2">
    <location>
        <begin position="263"/>
        <end position="329"/>
    </location>
</feature>
<feature type="compositionally biased region" description="Low complexity" evidence="2">
    <location>
        <begin position="690"/>
        <end position="705"/>
    </location>
</feature>
<feature type="compositionally biased region" description="Acidic residues" evidence="2">
    <location>
        <begin position="626"/>
        <end position="640"/>
    </location>
</feature>
<feature type="compositionally biased region" description="Low complexity" evidence="2">
    <location>
        <begin position="907"/>
        <end position="919"/>
    </location>
</feature>
<feature type="region of interest" description="Disordered" evidence="2">
    <location>
        <begin position="45"/>
        <end position="159"/>
    </location>
</feature>
<feature type="compositionally biased region" description="Polar residues" evidence="2">
    <location>
        <begin position="464"/>
        <end position="475"/>
    </location>
</feature>
<feature type="coiled-coil region" evidence="1">
    <location>
        <begin position="346"/>
        <end position="397"/>
    </location>
</feature>
<name>C5MDV3_CANTT</name>
<reference evidence="3 4" key="1">
    <citation type="journal article" date="2009" name="Nature">
        <title>Evolution of pathogenicity and sexual reproduction in eight Candida genomes.</title>
        <authorList>
            <person name="Butler G."/>
            <person name="Rasmussen M.D."/>
            <person name="Lin M.F."/>
            <person name="Santos M.A."/>
            <person name="Sakthikumar S."/>
            <person name="Munro C.A."/>
            <person name="Rheinbay E."/>
            <person name="Grabherr M."/>
            <person name="Forche A."/>
            <person name="Reedy J.L."/>
            <person name="Agrafioti I."/>
            <person name="Arnaud M.B."/>
            <person name="Bates S."/>
            <person name="Brown A.J."/>
            <person name="Brunke S."/>
            <person name="Costanzo M.C."/>
            <person name="Fitzpatrick D.A."/>
            <person name="de Groot P.W."/>
            <person name="Harris D."/>
            <person name="Hoyer L.L."/>
            <person name="Hube B."/>
            <person name="Klis F.M."/>
            <person name="Kodira C."/>
            <person name="Lennard N."/>
            <person name="Logue M.E."/>
            <person name="Martin R."/>
            <person name="Neiman A.M."/>
            <person name="Nikolaou E."/>
            <person name="Quail M.A."/>
            <person name="Quinn J."/>
            <person name="Santos M.C."/>
            <person name="Schmitzberger F.F."/>
            <person name="Sherlock G."/>
            <person name="Shah P."/>
            <person name="Silverstein K.A."/>
            <person name="Skrzypek M.S."/>
            <person name="Soll D."/>
            <person name="Staggs R."/>
            <person name="Stansfield I."/>
            <person name="Stumpf M.P."/>
            <person name="Sudbery P.E."/>
            <person name="Srikantha T."/>
            <person name="Zeng Q."/>
            <person name="Berman J."/>
            <person name="Berriman M."/>
            <person name="Heitman J."/>
            <person name="Gow N.A."/>
            <person name="Lorenz M.C."/>
            <person name="Birren B.W."/>
            <person name="Kellis M."/>
            <person name="Cuomo C.A."/>
        </authorList>
    </citation>
    <scope>NUCLEOTIDE SEQUENCE [LARGE SCALE GENOMIC DNA]</scope>
    <source>
        <strain evidence="4">ATCC MYA-3404 / T1</strain>
    </source>
</reference>